<organism evidence="1 2">
    <name type="scientific">Mucuna pruriens</name>
    <name type="common">Velvet bean</name>
    <name type="synonym">Dolichos pruriens</name>
    <dbReference type="NCBI Taxonomy" id="157652"/>
    <lineage>
        <taxon>Eukaryota</taxon>
        <taxon>Viridiplantae</taxon>
        <taxon>Streptophyta</taxon>
        <taxon>Embryophyta</taxon>
        <taxon>Tracheophyta</taxon>
        <taxon>Spermatophyta</taxon>
        <taxon>Magnoliopsida</taxon>
        <taxon>eudicotyledons</taxon>
        <taxon>Gunneridae</taxon>
        <taxon>Pentapetalae</taxon>
        <taxon>rosids</taxon>
        <taxon>fabids</taxon>
        <taxon>Fabales</taxon>
        <taxon>Fabaceae</taxon>
        <taxon>Papilionoideae</taxon>
        <taxon>50 kb inversion clade</taxon>
        <taxon>NPAAA clade</taxon>
        <taxon>indigoferoid/millettioid clade</taxon>
        <taxon>Phaseoleae</taxon>
        <taxon>Mucuna</taxon>
    </lineage>
</organism>
<reference evidence="1" key="1">
    <citation type="submission" date="2018-05" db="EMBL/GenBank/DDBJ databases">
        <title>Draft genome of Mucuna pruriens seed.</title>
        <authorList>
            <person name="Nnadi N.E."/>
            <person name="Vos R."/>
            <person name="Hasami M.H."/>
            <person name="Devisetty U.K."/>
            <person name="Aguiy J.C."/>
        </authorList>
    </citation>
    <scope>NUCLEOTIDE SEQUENCE [LARGE SCALE GENOMIC DNA]</scope>
    <source>
        <strain evidence="1">JCA_2017</strain>
    </source>
</reference>
<protein>
    <submittedName>
        <fullName evidence="1">Uncharacterized protein</fullName>
    </submittedName>
</protein>
<dbReference type="Proteomes" id="UP000257109">
    <property type="component" value="Unassembled WGS sequence"/>
</dbReference>
<proteinExistence type="predicted"/>
<evidence type="ECO:0000313" key="1">
    <source>
        <dbReference type="EMBL" id="RDX81559.1"/>
    </source>
</evidence>
<evidence type="ECO:0000313" key="2">
    <source>
        <dbReference type="Proteomes" id="UP000257109"/>
    </source>
</evidence>
<comment type="caution">
    <text evidence="1">The sequence shown here is derived from an EMBL/GenBank/DDBJ whole genome shotgun (WGS) entry which is preliminary data.</text>
</comment>
<name>A0A371FT71_MUCPR</name>
<feature type="non-terminal residue" evidence="1">
    <location>
        <position position="1"/>
    </location>
</feature>
<dbReference type="EMBL" id="QJKJ01007899">
    <property type="protein sequence ID" value="RDX81559.1"/>
    <property type="molecule type" value="Genomic_DNA"/>
</dbReference>
<sequence>MWPTLQEFETESTKCIGALGGGHHMGGSCIRAGRQIISNFKGRRTSRIRIWHNIQCQGLDQLRPCRVRVKPIISCRDQDTRHRHSANISTNKRLHGRIIP</sequence>
<dbReference type="AlphaFoldDB" id="A0A371FT71"/>
<accession>A0A371FT71</accession>
<gene>
    <name evidence="1" type="ORF">CR513_37749</name>
</gene>
<keyword evidence="2" id="KW-1185">Reference proteome</keyword>